<organism evidence="7 8">
    <name type="scientific">candidate division WWE3 bacterium RIFCSPLOWO2_01_FULL_53_14</name>
    <dbReference type="NCBI Taxonomy" id="1802628"/>
    <lineage>
        <taxon>Bacteria</taxon>
        <taxon>Katanobacteria</taxon>
    </lineage>
</organism>
<dbReference type="PANTHER" id="PTHR43411">
    <property type="entry name" value="ADENYLOSUCCINATE LYASE"/>
    <property type="match status" value="1"/>
</dbReference>
<comment type="pathway">
    <text evidence="1">Purine metabolism; IMP biosynthesis via de novo pathway; 5-amino-1-(5-phospho-D-ribosyl)imidazole-4-carboxamide from 5-amino-1-(5-phospho-D-ribosyl)imidazole-4-carboxylate: step 2/2.</text>
</comment>
<dbReference type="PROSITE" id="PS00163">
    <property type="entry name" value="FUMARATE_LYASES"/>
    <property type="match status" value="1"/>
</dbReference>
<evidence type="ECO:0000256" key="3">
    <source>
        <dbReference type="ARBA" id="ARBA00022755"/>
    </source>
</evidence>
<dbReference type="Pfam" id="PF08328">
    <property type="entry name" value="ASL_C"/>
    <property type="match status" value="1"/>
</dbReference>
<dbReference type="AlphaFoldDB" id="A0A1F4VSE6"/>
<reference evidence="7 8" key="1">
    <citation type="journal article" date="2016" name="Nat. Commun.">
        <title>Thousands of microbial genomes shed light on interconnected biogeochemical processes in an aquifer system.</title>
        <authorList>
            <person name="Anantharaman K."/>
            <person name="Brown C.T."/>
            <person name="Hug L.A."/>
            <person name="Sharon I."/>
            <person name="Castelle C.J."/>
            <person name="Probst A.J."/>
            <person name="Thomas B.C."/>
            <person name="Singh A."/>
            <person name="Wilkins M.J."/>
            <person name="Karaoz U."/>
            <person name="Brodie E.L."/>
            <person name="Williams K.H."/>
            <person name="Hubbard S.S."/>
            <person name="Banfield J.F."/>
        </authorList>
    </citation>
    <scope>NUCLEOTIDE SEQUENCE [LARGE SCALE GENOMIC DNA]</scope>
</reference>
<dbReference type="NCBIfam" id="NF006764">
    <property type="entry name" value="PRK09285.1"/>
    <property type="match status" value="1"/>
</dbReference>
<protein>
    <submittedName>
        <fullName evidence="7">Adenylosuccinate lyase</fullName>
    </submittedName>
</protein>
<dbReference type="GO" id="GO:0004018">
    <property type="term" value="F:N6-(1,2-dicarboxyethyl)AMP AMP-lyase (fumarate-forming) activity"/>
    <property type="evidence" value="ECO:0007669"/>
    <property type="project" value="InterPro"/>
</dbReference>
<dbReference type="Gene3D" id="1.10.40.30">
    <property type="entry name" value="Fumarase/aspartase (C-terminal domain)"/>
    <property type="match status" value="1"/>
</dbReference>
<dbReference type="InterPro" id="IPR008948">
    <property type="entry name" value="L-Aspartase-like"/>
</dbReference>
<proteinExistence type="predicted"/>
<dbReference type="InterPro" id="IPR022761">
    <property type="entry name" value="Fumarate_lyase_N"/>
</dbReference>
<dbReference type="Gene3D" id="1.10.275.10">
    <property type="entry name" value="Fumarase/aspartase (N-terminal domain)"/>
    <property type="match status" value="1"/>
</dbReference>
<dbReference type="Pfam" id="PF00206">
    <property type="entry name" value="Lyase_1"/>
    <property type="match status" value="1"/>
</dbReference>
<dbReference type="PANTHER" id="PTHR43411:SF1">
    <property type="entry name" value="ADENYLOSUCCINATE LYASE"/>
    <property type="match status" value="1"/>
</dbReference>
<accession>A0A1F4VSE6</accession>
<sequence length="433" mass="49172">MEAISPLDGRYRKEVRPLLRFFSEKALNIARLETEISYLTALSGAGVIRPLTSHDAAAINRILSSKRENHARIKAIEQKINHDTKSVEYFLREKMQGTSLEDLIPFVHIGLTSTDVDNLAWGVLFRKALDEEILPALTALQAKLQATAKEYEDYPMLGRTHGQPAVPMTLGEVFRNFSTRLRGEQEKLKRMEVPGKLSGAVGNFSALKAAYPEMNWEEFGALFVSSLGLQPKRDTTQIPPYEDLAEIFDAIRRINLIVIDLDRDIWSYLSYGDLILPKVGQEVGSSTMPQKVNPIQFEMSEANLKIANAFLEMLSRELIPNRMQRDLTDKELMRVVGEAWAYGYLSWGFTLSGLGRVRANPERMRRNLEEHWEVLGEAIQTILRKHGYLDAYERIQKLMQGKTLDAPAYRQLVTELKTQISEAATAEIDRIGF</sequence>
<keyword evidence="3" id="KW-0658">Purine biosynthesis</keyword>
<dbReference type="InterPro" id="IPR047136">
    <property type="entry name" value="PurB_bact"/>
</dbReference>
<comment type="function">
    <text evidence="4">Catalyzes two reactions in de novo purine nucleotide biosynthesis. Catalyzes the breakdown of 5-aminoimidazole- (N-succinylocarboxamide) ribotide (SAICAR or 2-[5-amino-1-(5-phospho-beta-D-ribosyl)imidazole-4-carboxamido]succinate) to 5-aminoimidazole-4-carboxamide ribotide (AICAR or 5-amino-1-(5-phospho-beta-D-ribosyl)imidazole-4-carboxamide) and fumarate, and of adenylosuccinate (ADS or N(6)-(1,2-dicarboxyethyl)-AMP) to adenosine monophosphate (AMP) and fumarate.</text>
</comment>
<evidence type="ECO:0000259" key="5">
    <source>
        <dbReference type="Pfam" id="PF00206"/>
    </source>
</evidence>
<keyword evidence="7" id="KW-0456">Lyase</keyword>
<evidence type="ECO:0000256" key="1">
    <source>
        <dbReference type="ARBA" id="ARBA00004706"/>
    </source>
</evidence>
<comment type="caution">
    <text evidence="7">The sequence shown here is derived from an EMBL/GenBank/DDBJ whole genome shotgun (WGS) entry which is preliminary data.</text>
</comment>
<evidence type="ECO:0000256" key="2">
    <source>
        <dbReference type="ARBA" id="ARBA00004734"/>
    </source>
</evidence>
<dbReference type="GO" id="GO:0006188">
    <property type="term" value="P:IMP biosynthetic process"/>
    <property type="evidence" value="ECO:0007669"/>
    <property type="project" value="InterPro"/>
</dbReference>
<comment type="pathway">
    <text evidence="2">Purine metabolism; AMP biosynthesis via de novo pathway; AMP from IMP: step 2/2.</text>
</comment>
<dbReference type="Proteomes" id="UP000176967">
    <property type="component" value="Unassembled WGS sequence"/>
</dbReference>
<gene>
    <name evidence="7" type="ORF">A2890_01675</name>
</gene>
<dbReference type="PRINTS" id="PR00149">
    <property type="entry name" value="FUMRATELYASE"/>
</dbReference>
<name>A0A1F4VSE6_UNCKA</name>
<evidence type="ECO:0000313" key="7">
    <source>
        <dbReference type="EMBL" id="OGC59898.1"/>
    </source>
</evidence>
<dbReference type="InterPro" id="IPR020557">
    <property type="entry name" value="Fumarate_lyase_CS"/>
</dbReference>
<dbReference type="InterPro" id="IPR024083">
    <property type="entry name" value="Fumarase/histidase_N"/>
</dbReference>
<dbReference type="InterPro" id="IPR013539">
    <property type="entry name" value="PurB_C"/>
</dbReference>
<feature type="domain" description="Adenylosuccinate lyase PurB C-terminal" evidence="6">
    <location>
        <begin position="322"/>
        <end position="429"/>
    </location>
</feature>
<dbReference type="STRING" id="1802628.A2890_01675"/>
<evidence type="ECO:0000259" key="6">
    <source>
        <dbReference type="Pfam" id="PF08328"/>
    </source>
</evidence>
<dbReference type="SUPFAM" id="SSF48557">
    <property type="entry name" value="L-aspartase-like"/>
    <property type="match status" value="1"/>
</dbReference>
<feature type="domain" description="Fumarate lyase N-terminal" evidence="5">
    <location>
        <begin position="9"/>
        <end position="299"/>
    </location>
</feature>
<dbReference type="EMBL" id="MEVL01000031">
    <property type="protein sequence ID" value="OGC59898.1"/>
    <property type="molecule type" value="Genomic_DNA"/>
</dbReference>
<evidence type="ECO:0000313" key="8">
    <source>
        <dbReference type="Proteomes" id="UP000176967"/>
    </source>
</evidence>
<dbReference type="Gene3D" id="1.20.200.10">
    <property type="entry name" value="Fumarase/aspartase (Central domain)"/>
    <property type="match status" value="1"/>
</dbReference>
<dbReference type="InterPro" id="IPR000362">
    <property type="entry name" value="Fumarate_lyase_fam"/>
</dbReference>
<evidence type="ECO:0000256" key="4">
    <source>
        <dbReference type="ARBA" id="ARBA00025012"/>
    </source>
</evidence>